<feature type="signal peptide" evidence="1">
    <location>
        <begin position="1"/>
        <end position="37"/>
    </location>
</feature>
<evidence type="ECO:0000259" key="2">
    <source>
        <dbReference type="Pfam" id="PF13539"/>
    </source>
</evidence>
<dbReference type="Proteomes" id="UP000307087">
    <property type="component" value="Unassembled WGS sequence"/>
</dbReference>
<dbReference type="EMBL" id="STGW01000010">
    <property type="protein sequence ID" value="THV10511.1"/>
    <property type="molecule type" value="Genomic_DNA"/>
</dbReference>
<dbReference type="SUPFAM" id="SSF55166">
    <property type="entry name" value="Hedgehog/DD-peptidase"/>
    <property type="match status" value="1"/>
</dbReference>
<feature type="chain" id="PRO_5020465694" evidence="1">
    <location>
        <begin position="38"/>
        <end position="419"/>
    </location>
</feature>
<dbReference type="InterPro" id="IPR009045">
    <property type="entry name" value="Zn_M74/Hedgehog-like"/>
</dbReference>
<evidence type="ECO:0000313" key="4">
    <source>
        <dbReference type="Proteomes" id="UP000307087"/>
    </source>
</evidence>
<accession>A0A4S8N4M3</accession>
<keyword evidence="4" id="KW-1185">Reference proteome</keyword>
<dbReference type="InterPro" id="IPR039561">
    <property type="entry name" value="Peptidase_M15C"/>
</dbReference>
<comment type="caution">
    <text evidence="3">The sequence shown here is derived from an EMBL/GenBank/DDBJ whole genome shotgun (WGS) entry which is preliminary data.</text>
</comment>
<name>A0A4S8N4M3_9ACTN</name>
<sequence>MAVARAAQRRARRTAKRCVVATSALLVVLPLGLTACAGSAGTAEEKADPTRAAEEIPANAADPDHAVAAPAAFDGTLFGDDLLLVSEDTIPEDELKQLLDVTVGTGKDRKKGIAAHTALSYGNFTVDGKLYDIAAVDADGFRGFTGQTSAEFDEQWDRIAGGEVAVAQAMQRELPVDGEGYLTVGKQRIHVGAWSPSEVDGVDAMVNAKWGEELGLREGNAILINTGIASPQAVRDRIVKVFGKERFSITALDIVAQRGLDLDTFQTVVPVGGFSDAVGVFRYTPIGGGRIAPDPAWVSSHIVTEQVPILGSVTCNKFMMPQLKAALAEVVSRGLEKEIHREEYAGCYYPRFIAGSSTLSNHSFGLALDFNVPGNQRGTVGEMNREVVAIFKYWGFAWGGDWAWTDPMHFELAKIVNPG</sequence>
<dbReference type="GO" id="GO:0008233">
    <property type="term" value="F:peptidase activity"/>
    <property type="evidence" value="ECO:0007669"/>
    <property type="project" value="InterPro"/>
</dbReference>
<gene>
    <name evidence="3" type="ORF">E9934_14400</name>
</gene>
<keyword evidence="1" id="KW-0732">Signal</keyword>
<dbReference type="OrthoDB" id="9799970at2"/>
<evidence type="ECO:0000256" key="1">
    <source>
        <dbReference type="SAM" id="SignalP"/>
    </source>
</evidence>
<dbReference type="AlphaFoldDB" id="A0A4S8N4M3"/>
<organism evidence="3 4">
    <name type="scientific">Nocardioides caeni</name>
    <dbReference type="NCBI Taxonomy" id="574700"/>
    <lineage>
        <taxon>Bacteria</taxon>
        <taxon>Bacillati</taxon>
        <taxon>Actinomycetota</taxon>
        <taxon>Actinomycetes</taxon>
        <taxon>Propionibacteriales</taxon>
        <taxon>Nocardioidaceae</taxon>
        <taxon>Nocardioides</taxon>
    </lineage>
</organism>
<feature type="domain" description="Peptidase M15C" evidence="2">
    <location>
        <begin position="355"/>
        <end position="412"/>
    </location>
</feature>
<proteinExistence type="predicted"/>
<reference evidence="3 4" key="1">
    <citation type="journal article" date="2009" name="Int. J. Syst. Evol. Microbiol.">
        <title>Nocardioides caeni sp. nov., isolated from wastewater.</title>
        <authorList>
            <person name="Yoon J.H."/>
            <person name="Kang S.J."/>
            <person name="Park S."/>
            <person name="Kim W."/>
            <person name="Oh T.K."/>
        </authorList>
    </citation>
    <scope>NUCLEOTIDE SEQUENCE [LARGE SCALE GENOMIC DNA]</scope>
    <source>
        <strain evidence="3 4">DSM 23134</strain>
    </source>
</reference>
<dbReference type="Gene3D" id="3.30.1380.10">
    <property type="match status" value="1"/>
</dbReference>
<evidence type="ECO:0000313" key="3">
    <source>
        <dbReference type="EMBL" id="THV10511.1"/>
    </source>
</evidence>
<protein>
    <submittedName>
        <fullName evidence="3">M15 family metallopeptidase</fullName>
    </submittedName>
</protein>
<dbReference type="Pfam" id="PF13539">
    <property type="entry name" value="Peptidase_M15_4"/>
    <property type="match status" value="1"/>
</dbReference>